<sequence length="183" mass="20730">MVLVYEIGAIRVMCQHIEPKKNRWYYRRRIPVYCRELHRDPATGKKPDQIYFSLKTSSKTEATKLAVSHTRRLDALWMAHRNGNIDPKISLARLEAAGLRPGDGKAYPDLDPVTDFVDDLLGRYDPHEERPLPTPQQQMTYDILMTGQVHGRSAMPAISISSWASCPRNPSRSNSLNGLGTSL</sequence>
<gene>
    <name evidence="2" type="ORF">SAMN04489858_12143</name>
</gene>
<organism evidence="2 3">
    <name type="scientific">Paracoccus homiensis</name>
    <dbReference type="NCBI Taxonomy" id="364199"/>
    <lineage>
        <taxon>Bacteria</taxon>
        <taxon>Pseudomonadati</taxon>
        <taxon>Pseudomonadota</taxon>
        <taxon>Alphaproteobacteria</taxon>
        <taxon>Rhodobacterales</taxon>
        <taxon>Paracoccaceae</taxon>
        <taxon>Paracoccus</taxon>
    </lineage>
</organism>
<accession>A0A1I0J4T0</accession>
<name>A0A1I0J4T0_9RHOB</name>
<dbReference type="EMBL" id="FOHO01000021">
    <property type="protein sequence ID" value="SEU04811.1"/>
    <property type="molecule type" value="Genomic_DNA"/>
</dbReference>
<dbReference type="InterPro" id="IPR046668">
    <property type="entry name" value="DUF6538"/>
</dbReference>
<proteinExistence type="predicted"/>
<dbReference type="OrthoDB" id="7776077at2"/>
<feature type="domain" description="DUF6538" evidence="1">
    <location>
        <begin position="17"/>
        <end position="82"/>
    </location>
</feature>
<dbReference type="Pfam" id="PF20172">
    <property type="entry name" value="DUF6538"/>
    <property type="match status" value="1"/>
</dbReference>
<evidence type="ECO:0000259" key="1">
    <source>
        <dbReference type="Pfam" id="PF20172"/>
    </source>
</evidence>
<protein>
    <recommendedName>
        <fullName evidence="1">DUF6538 domain-containing protein</fullName>
    </recommendedName>
</protein>
<keyword evidence="3" id="KW-1185">Reference proteome</keyword>
<reference evidence="2 3" key="1">
    <citation type="submission" date="2016-10" db="EMBL/GenBank/DDBJ databases">
        <authorList>
            <person name="de Groot N.N."/>
        </authorList>
    </citation>
    <scope>NUCLEOTIDE SEQUENCE [LARGE SCALE GENOMIC DNA]</scope>
    <source>
        <strain evidence="2 3">DSM 17862</strain>
    </source>
</reference>
<evidence type="ECO:0000313" key="3">
    <source>
        <dbReference type="Proteomes" id="UP000199180"/>
    </source>
</evidence>
<dbReference type="AlphaFoldDB" id="A0A1I0J4T0"/>
<evidence type="ECO:0000313" key="2">
    <source>
        <dbReference type="EMBL" id="SEU04811.1"/>
    </source>
</evidence>
<dbReference type="Proteomes" id="UP000199180">
    <property type="component" value="Unassembled WGS sequence"/>
</dbReference>
<dbReference type="RefSeq" id="WP_139206571.1">
    <property type="nucleotide sequence ID" value="NZ_FOHO01000021.1"/>
</dbReference>